<reference evidence="2 3" key="1">
    <citation type="submission" date="2018-05" db="EMBL/GenBank/DDBJ databases">
        <title>Rhodohalobacter halophilus gen. nov., sp. nov., a moderately halophilic member of the family Balneolaceae.</title>
        <authorList>
            <person name="Liu Z.-W."/>
        </authorList>
    </citation>
    <scope>NUCLEOTIDE SEQUENCE [LARGE SCALE GENOMIC DNA]</scope>
    <source>
        <strain evidence="2 3">8A47</strain>
    </source>
</reference>
<protein>
    <recommendedName>
        <fullName evidence="4">YD repeat-containing protein</fullName>
    </recommendedName>
</protein>
<dbReference type="Gene3D" id="2.180.10.10">
    <property type="entry name" value="RHS repeat-associated core"/>
    <property type="match status" value="1"/>
</dbReference>
<keyword evidence="3" id="KW-1185">Reference proteome</keyword>
<name>A0A316TP14_9BACT</name>
<dbReference type="Proteomes" id="UP000245533">
    <property type="component" value="Unassembled WGS sequence"/>
</dbReference>
<evidence type="ECO:0008006" key="4">
    <source>
        <dbReference type="Google" id="ProtNLM"/>
    </source>
</evidence>
<evidence type="ECO:0000313" key="3">
    <source>
        <dbReference type="Proteomes" id="UP000245533"/>
    </source>
</evidence>
<evidence type="ECO:0000256" key="1">
    <source>
        <dbReference type="SAM" id="MobiDB-lite"/>
    </source>
</evidence>
<proteinExistence type="predicted"/>
<dbReference type="InterPro" id="IPR006530">
    <property type="entry name" value="YD"/>
</dbReference>
<feature type="region of interest" description="Disordered" evidence="1">
    <location>
        <begin position="1"/>
        <end position="21"/>
    </location>
</feature>
<evidence type="ECO:0000313" key="2">
    <source>
        <dbReference type="EMBL" id="PWN06130.1"/>
    </source>
</evidence>
<comment type="caution">
    <text evidence="2">The sequence shown here is derived from an EMBL/GenBank/DDBJ whole genome shotgun (WGS) entry which is preliminary data.</text>
</comment>
<accession>A0A316TP14</accession>
<gene>
    <name evidence="2" type="ORF">DDZ15_09805</name>
</gene>
<dbReference type="EMBL" id="QGGB01000007">
    <property type="protein sequence ID" value="PWN06130.1"/>
    <property type="molecule type" value="Genomic_DNA"/>
</dbReference>
<dbReference type="NCBIfam" id="TIGR01643">
    <property type="entry name" value="YD_repeat_2x"/>
    <property type="match status" value="1"/>
</dbReference>
<sequence length="115" mass="12550">MQFQRHPNYANPPSGSSPSDWVTTYDYDSRGLLTERVSTDSGTSLYSYDSAGNLRFSQDANQAGSNVASYTGYDFANRPTVEGVTDIGATTFAINYAKASLIKKASECRHSLVFL</sequence>
<organism evidence="2 3">
    <name type="scientific">Rhodohalobacter mucosus</name>
    <dbReference type="NCBI Taxonomy" id="2079485"/>
    <lineage>
        <taxon>Bacteria</taxon>
        <taxon>Pseudomonadati</taxon>
        <taxon>Balneolota</taxon>
        <taxon>Balneolia</taxon>
        <taxon>Balneolales</taxon>
        <taxon>Balneolaceae</taxon>
        <taxon>Rhodohalobacter</taxon>
    </lineage>
</organism>
<dbReference type="InterPro" id="IPR031325">
    <property type="entry name" value="RHS_repeat"/>
</dbReference>
<dbReference type="Pfam" id="PF05593">
    <property type="entry name" value="RHS_repeat"/>
    <property type="match status" value="1"/>
</dbReference>
<dbReference type="AlphaFoldDB" id="A0A316TP14"/>